<sequence length="180" mass="21307">MLKIVMRILRLYSLFLFFACTFDYDEYSNRSDAAKKFPSIQILGIKYYNVVYNREQTALESLSFSYFNDYKVYKAENGRFLYHSLDNEISGKFNNLEGSYITKDLDMRDSVEFKIEDKNNYYLLNSNRILWKNKDKKLQSPPNELVLIRFNGSKIKGKGFSYFLKSNVFYFDSGVEGIMN</sequence>
<dbReference type="EMBL" id="CP000013">
    <property type="protein sequence ID" value="AAU07316.1"/>
    <property type="molecule type" value="Genomic_DNA"/>
</dbReference>
<name>A0A7I6GWC3_BORGP</name>
<organism evidence="1 2">
    <name type="scientific">Borrelia garinii subsp. bavariensis (strain ATCC BAA-2496 / DSM 23469 / PBi)</name>
    <name type="common">Borreliella bavariensis</name>
    <dbReference type="NCBI Taxonomy" id="290434"/>
    <lineage>
        <taxon>Bacteria</taxon>
        <taxon>Pseudomonadati</taxon>
        <taxon>Spirochaetota</taxon>
        <taxon>Spirochaetia</taxon>
        <taxon>Spirochaetales</taxon>
        <taxon>Borreliaceae</taxon>
        <taxon>Borreliella</taxon>
    </lineage>
</organism>
<protein>
    <submittedName>
        <fullName evidence="1">Uncharacterized protein</fullName>
    </submittedName>
</protein>
<gene>
    <name evidence="1" type="ordered locus">BG0477</name>
</gene>
<reference evidence="1 2" key="1">
    <citation type="journal article" date="2004" name="Nucleic Acids Res.">
        <title>Comparative analysis of the Borrelia garinii genome.</title>
        <authorList>
            <person name="Glockner G."/>
            <person name="Lehmann R."/>
            <person name="Romualdi A."/>
            <person name="Pradella S."/>
            <person name="Schulte-Spechtel U."/>
            <person name="Schilhabel M."/>
            <person name="Wilske B."/>
            <person name="Suhnel J."/>
            <person name="Platzer M."/>
        </authorList>
    </citation>
    <scope>NUCLEOTIDE SEQUENCE [LARGE SCALE GENOMIC DNA]</scope>
    <source>
        <strain evidence="2">ATCC BAA-2496 / DSM 23469 / PBi</strain>
    </source>
</reference>
<evidence type="ECO:0000313" key="1">
    <source>
        <dbReference type="EMBL" id="AAU07316.1"/>
    </source>
</evidence>
<evidence type="ECO:0000313" key="2">
    <source>
        <dbReference type="Proteomes" id="UP000002276"/>
    </source>
</evidence>
<accession>A0A7I6GWC3</accession>
<dbReference type="AlphaFoldDB" id="A0A7I6GWC3"/>
<dbReference type="KEGG" id="bga:BG0477"/>
<proteinExistence type="predicted"/>
<dbReference type="Proteomes" id="UP000002276">
    <property type="component" value="Chromosome"/>
</dbReference>